<gene>
    <name evidence="1" type="ORF">Bhyg_05892</name>
</gene>
<accession>A0A9Q0N1M2</accession>
<dbReference type="Proteomes" id="UP001151699">
    <property type="component" value="Chromosome B"/>
</dbReference>
<keyword evidence="2" id="KW-1185">Reference proteome</keyword>
<dbReference type="EMBL" id="WJQU01000002">
    <property type="protein sequence ID" value="KAJ6640959.1"/>
    <property type="molecule type" value="Genomic_DNA"/>
</dbReference>
<proteinExistence type="predicted"/>
<dbReference type="AlphaFoldDB" id="A0A9Q0N1M2"/>
<name>A0A9Q0N1M2_9DIPT</name>
<reference evidence="1" key="1">
    <citation type="submission" date="2022-07" db="EMBL/GenBank/DDBJ databases">
        <authorList>
            <person name="Trinca V."/>
            <person name="Uliana J.V.C."/>
            <person name="Torres T.T."/>
            <person name="Ward R.J."/>
            <person name="Monesi N."/>
        </authorList>
    </citation>
    <scope>NUCLEOTIDE SEQUENCE</scope>
    <source>
        <strain evidence="1">HSMRA1968</strain>
        <tissue evidence="1">Whole embryos</tissue>
    </source>
</reference>
<evidence type="ECO:0000313" key="2">
    <source>
        <dbReference type="Proteomes" id="UP001151699"/>
    </source>
</evidence>
<protein>
    <submittedName>
        <fullName evidence="1">Uncharacterized protein</fullName>
    </submittedName>
</protein>
<comment type="caution">
    <text evidence="1">The sequence shown here is derived from an EMBL/GenBank/DDBJ whole genome shotgun (WGS) entry which is preliminary data.</text>
</comment>
<sequence>MVFMSKVNGFSISTYLSQLIPLEIIKVAQLDPLNKNIRVYEQTYWVLISHTHNLLVQYVKIVTLVTTCQTFTGGFVYYVSDSLLRGAMCALMQLQMSFTVESKWKLTEGFCNVTPSLVSLITLFESLLLALCTYQSTQITCVHKCVQSTYFEVPQKSRHTVHKEIEGYHVPPQKTDIYSIFFLISDMIIFSNKHYCLHGFVEQNISHHTIQY</sequence>
<evidence type="ECO:0000313" key="1">
    <source>
        <dbReference type="EMBL" id="KAJ6640959.1"/>
    </source>
</evidence>
<organism evidence="1 2">
    <name type="scientific">Pseudolycoriella hygida</name>
    <dbReference type="NCBI Taxonomy" id="35572"/>
    <lineage>
        <taxon>Eukaryota</taxon>
        <taxon>Metazoa</taxon>
        <taxon>Ecdysozoa</taxon>
        <taxon>Arthropoda</taxon>
        <taxon>Hexapoda</taxon>
        <taxon>Insecta</taxon>
        <taxon>Pterygota</taxon>
        <taxon>Neoptera</taxon>
        <taxon>Endopterygota</taxon>
        <taxon>Diptera</taxon>
        <taxon>Nematocera</taxon>
        <taxon>Sciaroidea</taxon>
        <taxon>Sciaridae</taxon>
        <taxon>Pseudolycoriella</taxon>
    </lineage>
</organism>